<evidence type="ECO:0000256" key="1">
    <source>
        <dbReference type="SAM" id="MobiDB-lite"/>
    </source>
</evidence>
<organism evidence="3 4">
    <name type="scientific">Aeromicrobium halocynthiae</name>
    <dbReference type="NCBI Taxonomy" id="560557"/>
    <lineage>
        <taxon>Bacteria</taxon>
        <taxon>Bacillati</taxon>
        <taxon>Actinomycetota</taxon>
        <taxon>Actinomycetes</taxon>
        <taxon>Propionibacteriales</taxon>
        <taxon>Nocardioidaceae</taxon>
        <taxon>Aeromicrobium</taxon>
    </lineage>
</organism>
<dbReference type="RefSeq" id="WP_344328040.1">
    <property type="nucleotide sequence ID" value="NZ_BAAAPY010000007.1"/>
</dbReference>
<evidence type="ECO:0008006" key="5">
    <source>
        <dbReference type="Google" id="ProtNLM"/>
    </source>
</evidence>
<feature type="transmembrane region" description="Helical" evidence="2">
    <location>
        <begin position="140"/>
        <end position="164"/>
    </location>
</feature>
<accession>A0ABN2W3G2</accession>
<dbReference type="EMBL" id="BAAAPY010000007">
    <property type="protein sequence ID" value="GAA2080613.1"/>
    <property type="molecule type" value="Genomic_DNA"/>
</dbReference>
<feature type="compositionally biased region" description="Basic and acidic residues" evidence="1">
    <location>
        <begin position="28"/>
        <end position="42"/>
    </location>
</feature>
<sequence length="221" mass="22639">MTNQPDRPSDHTPGDHAAAGHPPADPAPADRARRDPAHDDRAVADRDAARERFGGQNIGAAFFGWIVAMGVAILLAGIIGAVLTAVGSDIGVTQSEAEREAGTIAVATAVVALLVLGLAYLAGGYVAGRMSRFDGARQGLGVWGIGLLVTIVSVGLGAIFGATYDVLARVDLPRLPLSGEQLTGGSIVAALVVLAVTLLGALAGGVLGQRYHRRVDRAVRR</sequence>
<evidence type="ECO:0000313" key="4">
    <source>
        <dbReference type="Proteomes" id="UP001501480"/>
    </source>
</evidence>
<evidence type="ECO:0000256" key="2">
    <source>
        <dbReference type="SAM" id="Phobius"/>
    </source>
</evidence>
<dbReference type="Proteomes" id="UP001501480">
    <property type="component" value="Unassembled WGS sequence"/>
</dbReference>
<name>A0ABN2W3G2_9ACTN</name>
<comment type="caution">
    <text evidence="3">The sequence shown here is derived from an EMBL/GenBank/DDBJ whole genome shotgun (WGS) entry which is preliminary data.</text>
</comment>
<proteinExistence type="predicted"/>
<reference evidence="3 4" key="1">
    <citation type="journal article" date="2019" name="Int. J. Syst. Evol. Microbiol.">
        <title>The Global Catalogue of Microorganisms (GCM) 10K type strain sequencing project: providing services to taxonomists for standard genome sequencing and annotation.</title>
        <authorList>
            <consortium name="The Broad Institute Genomics Platform"/>
            <consortium name="The Broad Institute Genome Sequencing Center for Infectious Disease"/>
            <person name="Wu L."/>
            <person name="Ma J."/>
        </authorList>
    </citation>
    <scope>NUCLEOTIDE SEQUENCE [LARGE SCALE GENOMIC DNA]</scope>
    <source>
        <strain evidence="3 4">JCM 15749</strain>
    </source>
</reference>
<gene>
    <name evidence="3" type="ORF">GCM10009821_21300</name>
</gene>
<feature type="transmembrane region" description="Helical" evidence="2">
    <location>
        <begin position="104"/>
        <end position="128"/>
    </location>
</feature>
<feature type="region of interest" description="Disordered" evidence="1">
    <location>
        <begin position="1"/>
        <end position="42"/>
    </location>
</feature>
<feature type="transmembrane region" description="Helical" evidence="2">
    <location>
        <begin position="184"/>
        <end position="207"/>
    </location>
</feature>
<protein>
    <recommendedName>
        <fullName evidence="5">Major facilitator superfamily (MFS) profile domain-containing protein</fullName>
    </recommendedName>
</protein>
<evidence type="ECO:0000313" key="3">
    <source>
        <dbReference type="EMBL" id="GAA2080613.1"/>
    </source>
</evidence>
<keyword evidence="2" id="KW-1133">Transmembrane helix</keyword>
<keyword evidence="2" id="KW-0812">Transmembrane</keyword>
<feature type="transmembrane region" description="Helical" evidence="2">
    <location>
        <begin position="60"/>
        <end position="84"/>
    </location>
</feature>
<keyword evidence="2" id="KW-0472">Membrane</keyword>
<keyword evidence="4" id="KW-1185">Reference proteome</keyword>